<keyword evidence="10 16" id="KW-0798">TonB box</keyword>
<dbReference type="SUPFAM" id="SSF56935">
    <property type="entry name" value="Porins"/>
    <property type="match status" value="1"/>
</dbReference>
<dbReference type="InterPro" id="IPR010105">
    <property type="entry name" value="TonB_sidphr_rcpt"/>
</dbReference>
<dbReference type="InterPro" id="IPR010917">
    <property type="entry name" value="TonB_rcpt_CS"/>
</dbReference>
<dbReference type="Gene3D" id="2.40.170.20">
    <property type="entry name" value="TonB-dependent receptor, beta-barrel domain"/>
    <property type="match status" value="1"/>
</dbReference>
<keyword evidence="5" id="KW-0410">Iron transport</keyword>
<evidence type="ECO:0000256" key="15">
    <source>
        <dbReference type="PROSITE-ProRule" id="PRU10144"/>
    </source>
</evidence>
<dbReference type="InterPro" id="IPR039426">
    <property type="entry name" value="TonB-dep_rcpt-like"/>
</dbReference>
<evidence type="ECO:0000256" key="6">
    <source>
        <dbReference type="ARBA" id="ARBA00022692"/>
    </source>
</evidence>
<gene>
    <name evidence="19" type="ORF">CEG14_23185</name>
</gene>
<organism evidence="19 20">
    <name type="scientific">Bordetella genomosp. 1</name>
    <dbReference type="NCBI Taxonomy" id="1395607"/>
    <lineage>
        <taxon>Bacteria</taxon>
        <taxon>Pseudomonadati</taxon>
        <taxon>Pseudomonadota</taxon>
        <taxon>Betaproteobacteria</taxon>
        <taxon>Burkholderiales</taxon>
        <taxon>Alcaligenaceae</taxon>
        <taxon>Bordetella</taxon>
    </lineage>
</organism>
<evidence type="ECO:0000256" key="3">
    <source>
        <dbReference type="ARBA" id="ARBA00022448"/>
    </source>
</evidence>
<evidence type="ECO:0000256" key="12">
    <source>
        <dbReference type="ARBA" id="ARBA00023170"/>
    </source>
</evidence>
<dbReference type="Pfam" id="PF00593">
    <property type="entry name" value="TonB_dep_Rec_b-barrel"/>
    <property type="match status" value="1"/>
</dbReference>
<protein>
    <submittedName>
        <fullName evidence="19">TonB-dependent siderophore receptor</fullName>
    </submittedName>
</protein>
<evidence type="ECO:0000256" key="1">
    <source>
        <dbReference type="ARBA" id="ARBA00004571"/>
    </source>
</evidence>
<dbReference type="Proteomes" id="UP000217005">
    <property type="component" value="Unassembled WGS sequence"/>
</dbReference>
<evidence type="ECO:0000259" key="18">
    <source>
        <dbReference type="SMART" id="SM00965"/>
    </source>
</evidence>
<evidence type="ECO:0000256" key="9">
    <source>
        <dbReference type="ARBA" id="ARBA00023065"/>
    </source>
</evidence>
<dbReference type="EMBL" id="NEVL01000006">
    <property type="protein sequence ID" value="OZI29044.1"/>
    <property type="molecule type" value="Genomic_DNA"/>
</dbReference>
<evidence type="ECO:0000313" key="20">
    <source>
        <dbReference type="Proteomes" id="UP000217005"/>
    </source>
</evidence>
<dbReference type="CDD" id="cd01347">
    <property type="entry name" value="ligand_gated_channel"/>
    <property type="match status" value="1"/>
</dbReference>
<dbReference type="InterPro" id="IPR000531">
    <property type="entry name" value="Beta-barrel_TonB"/>
</dbReference>
<dbReference type="Gene3D" id="2.170.130.10">
    <property type="entry name" value="TonB-dependent receptor, plug domain"/>
    <property type="match status" value="1"/>
</dbReference>
<evidence type="ECO:0000256" key="4">
    <source>
        <dbReference type="ARBA" id="ARBA00022452"/>
    </source>
</evidence>
<feature type="short sequence motif" description="TonB C-terminal box" evidence="15">
    <location>
        <begin position="732"/>
        <end position="749"/>
    </location>
</feature>
<evidence type="ECO:0000256" key="8">
    <source>
        <dbReference type="ARBA" id="ARBA00023004"/>
    </source>
</evidence>
<dbReference type="InterPro" id="IPR011662">
    <property type="entry name" value="Secretin/TonB_short_N"/>
</dbReference>
<dbReference type="InterPro" id="IPR037066">
    <property type="entry name" value="Plug_dom_sf"/>
</dbReference>
<dbReference type="SMART" id="SM00965">
    <property type="entry name" value="STN"/>
    <property type="match status" value="1"/>
</dbReference>
<dbReference type="AlphaFoldDB" id="A0A261RVH1"/>
<evidence type="ECO:0000256" key="14">
    <source>
        <dbReference type="PROSITE-ProRule" id="PRU01360"/>
    </source>
</evidence>
<evidence type="ECO:0000256" key="5">
    <source>
        <dbReference type="ARBA" id="ARBA00022496"/>
    </source>
</evidence>
<keyword evidence="6 14" id="KW-0812">Transmembrane</keyword>
<dbReference type="GO" id="GO:0009279">
    <property type="term" value="C:cell outer membrane"/>
    <property type="evidence" value="ECO:0007669"/>
    <property type="project" value="UniProtKB-SubCell"/>
</dbReference>
<keyword evidence="11 14" id="KW-0472">Membrane</keyword>
<comment type="caution">
    <text evidence="19">The sequence shown here is derived from an EMBL/GenBank/DDBJ whole genome shotgun (WGS) entry which is preliminary data.</text>
</comment>
<proteinExistence type="inferred from homology"/>
<evidence type="ECO:0000256" key="7">
    <source>
        <dbReference type="ARBA" id="ARBA00022729"/>
    </source>
</evidence>
<keyword evidence="4 14" id="KW-1134">Transmembrane beta strand</keyword>
<feature type="region of interest" description="Disordered" evidence="17">
    <location>
        <begin position="446"/>
        <end position="467"/>
    </location>
</feature>
<keyword evidence="12 19" id="KW-0675">Receptor</keyword>
<dbReference type="GO" id="GO:0015344">
    <property type="term" value="F:siderophore uptake transmembrane transporter activity"/>
    <property type="evidence" value="ECO:0007669"/>
    <property type="project" value="TreeGrafter"/>
</dbReference>
<evidence type="ECO:0000256" key="11">
    <source>
        <dbReference type="ARBA" id="ARBA00023136"/>
    </source>
</evidence>
<dbReference type="PANTHER" id="PTHR32552">
    <property type="entry name" value="FERRICHROME IRON RECEPTOR-RELATED"/>
    <property type="match status" value="1"/>
</dbReference>
<dbReference type="PANTHER" id="PTHR32552:SF82">
    <property type="entry name" value="FCUA PROTEIN"/>
    <property type="match status" value="1"/>
</dbReference>
<evidence type="ECO:0000313" key="19">
    <source>
        <dbReference type="EMBL" id="OZI29044.1"/>
    </source>
</evidence>
<evidence type="ECO:0000256" key="2">
    <source>
        <dbReference type="ARBA" id="ARBA00009810"/>
    </source>
</evidence>
<dbReference type="OrthoDB" id="5346107at2"/>
<evidence type="ECO:0000256" key="13">
    <source>
        <dbReference type="ARBA" id="ARBA00023237"/>
    </source>
</evidence>
<evidence type="ECO:0000256" key="10">
    <source>
        <dbReference type="ARBA" id="ARBA00023077"/>
    </source>
</evidence>
<keyword evidence="9" id="KW-0406">Ion transport</keyword>
<evidence type="ECO:0000256" key="17">
    <source>
        <dbReference type="SAM" id="MobiDB-lite"/>
    </source>
</evidence>
<keyword evidence="7" id="KW-0732">Signal</keyword>
<dbReference type="PROSITE" id="PS01156">
    <property type="entry name" value="TONB_DEPENDENT_REC_2"/>
    <property type="match status" value="1"/>
</dbReference>
<feature type="compositionally biased region" description="Low complexity" evidence="17">
    <location>
        <begin position="458"/>
        <end position="467"/>
    </location>
</feature>
<dbReference type="GO" id="GO:0038023">
    <property type="term" value="F:signaling receptor activity"/>
    <property type="evidence" value="ECO:0007669"/>
    <property type="project" value="InterPro"/>
</dbReference>
<accession>A0A261RVH1</accession>
<keyword evidence="8" id="KW-0408">Iron</keyword>
<dbReference type="GO" id="GO:0015891">
    <property type="term" value="P:siderophore transport"/>
    <property type="evidence" value="ECO:0007669"/>
    <property type="project" value="InterPro"/>
</dbReference>
<dbReference type="Gene3D" id="3.55.50.30">
    <property type="match status" value="1"/>
</dbReference>
<sequence>MLGRFGRESGIMLSFTPDVTNGLRSPGLKGSYTVRGGLDTLLGSTGIAATRQPNGSYVLNRAQVSGDTTTLPAVTVATGVVDGLAPAYAGGQLARGGSLGVLGTSDIMDVPFNTTNFTVDTIENLQARSLGDVVVNDSSVRTLTSSGGFGEEFQIRGYSVSAGDVGVNGLYGMASASRMPAAIMERVEVLKGPGTLMNGIGPNGSIGGNINIVTKRAGDDPLTRVTATYASSAQFGGLLDMGRRFGENNEWGIRVNGAYRDGETSIRGSDQSLGLGALALDYRGSRLRWSLDAYDQRERIDEFRPQISFQNDLTHLPKAPSARENFYPGSRLDLRDSAVMSRIEYDVTDALSVFAAAGYRYGKSQQDFPGAAWGQAVDADGNFGVQNAWYDAYSRSKTGDIGLRARFDTFGVKHNLTLSATTLKQEQGYFYATSAGSVPSNLYDPAELPAMSTERGSPSKTSESTLSSLTATDTLSFLDDRILLTGGLRQQRVKTDNFDMSSGSRTSRYNESAISPLAGFVVKPLENVSVYGNFTSGLTTGGTAPEGTLNAGQAFAPYKSKQYEAGVKVDWGKIITTASVFQIDRPSGVTDSEGYYSLDGRQRNRGLELAAFGEVTPGLRMTAGTTFYHARLDRTEGGANDGNRVNSVPDYTFNVGVDWDTPWVRGLSLNARAIHTASVYYNADNTAKLPSWTRYDVGARYATEVAGRAVVFRATVENVFNKNYWLSSGSSYATVAAPRTFLLSAQIDF</sequence>
<feature type="domain" description="Secretin/TonB short N-terminal" evidence="18">
    <location>
        <begin position="11"/>
        <end position="62"/>
    </location>
</feature>
<dbReference type="InterPro" id="IPR012910">
    <property type="entry name" value="Plug_dom"/>
</dbReference>
<keyword evidence="3 14" id="KW-0813">Transport</keyword>
<dbReference type="InterPro" id="IPR036942">
    <property type="entry name" value="Beta-barrel_TonB_sf"/>
</dbReference>
<dbReference type="PROSITE" id="PS52016">
    <property type="entry name" value="TONB_DEPENDENT_REC_3"/>
    <property type="match status" value="1"/>
</dbReference>
<dbReference type="Pfam" id="PF07715">
    <property type="entry name" value="Plug"/>
    <property type="match status" value="1"/>
</dbReference>
<comment type="similarity">
    <text evidence="2 14 16">Belongs to the TonB-dependent receptor family.</text>
</comment>
<keyword evidence="13 14" id="KW-0998">Cell outer membrane</keyword>
<name>A0A261RVH1_9BORD</name>
<dbReference type="NCBIfam" id="TIGR01783">
    <property type="entry name" value="TonB-siderophor"/>
    <property type="match status" value="1"/>
</dbReference>
<reference evidence="19 20" key="1">
    <citation type="submission" date="2017-05" db="EMBL/GenBank/DDBJ databases">
        <title>Complete and WGS of Bordetella genogroups.</title>
        <authorList>
            <person name="Spilker T."/>
            <person name="LiPuma J."/>
        </authorList>
    </citation>
    <scope>NUCLEOTIDE SEQUENCE [LARGE SCALE GENOMIC DNA]</scope>
    <source>
        <strain evidence="19 20">AU17610</strain>
    </source>
</reference>
<evidence type="ECO:0000256" key="16">
    <source>
        <dbReference type="RuleBase" id="RU003357"/>
    </source>
</evidence>
<comment type="subcellular location">
    <subcellularLocation>
        <location evidence="1 14">Cell outer membrane</location>
        <topology evidence="1 14">Multi-pass membrane protein</topology>
    </subcellularLocation>
</comment>